<organism evidence="8 9">
    <name type="scientific">Candidatus Scalindua brodae</name>
    <dbReference type="NCBI Taxonomy" id="237368"/>
    <lineage>
        <taxon>Bacteria</taxon>
        <taxon>Pseudomonadati</taxon>
        <taxon>Planctomycetota</taxon>
        <taxon>Candidatus Brocadiia</taxon>
        <taxon>Candidatus Brocadiales</taxon>
        <taxon>Candidatus Scalinduaceae</taxon>
        <taxon>Candidatus Scalindua</taxon>
    </lineage>
</organism>
<dbReference type="Pfam" id="PF04055">
    <property type="entry name" value="Radical_SAM"/>
    <property type="match status" value="1"/>
</dbReference>
<dbReference type="InterPro" id="IPR034466">
    <property type="entry name" value="Methyltransferase_Class_B"/>
</dbReference>
<comment type="cofactor">
    <cofactor evidence="1">
        <name>[4Fe-4S] cluster</name>
        <dbReference type="ChEBI" id="CHEBI:49883"/>
    </cofactor>
</comment>
<dbReference type="PANTHER" id="PTHR43409">
    <property type="entry name" value="ANAEROBIC MAGNESIUM-PROTOPORPHYRIN IX MONOMETHYL ESTER CYCLASE-RELATED"/>
    <property type="match status" value="1"/>
</dbReference>
<dbReference type="SFLD" id="SFLDG01123">
    <property type="entry name" value="methyltransferase_(Class_B)"/>
    <property type="match status" value="1"/>
</dbReference>
<accession>A0A0B0ELU8</accession>
<feature type="domain" description="Radical SAM core" evidence="7">
    <location>
        <begin position="193"/>
        <end position="428"/>
    </location>
</feature>
<dbReference type="GO" id="GO:0051539">
    <property type="term" value="F:4 iron, 4 sulfur cluster binding"/>
    <property type="evidence" value="ECO:0007669"/>
    <property type="project" value="UniProtKB-KW"/>
</dbReference>
<dbReference type="CDD" id="cd02068">
    <property type="entry name" value="radical_SAM_B12_BD"/>
    <property type="match status" value="1"/>
</dbReference>
<dbReference type="PANTHER" id="PTHR43409:SF16">
    <property type="entry name" value="SLR0320 PROTEIN"/>
    <property type="match status" value="1"/>
</dbReference>
<evidence type="ECO:0000256" key="4">
    <source>
        <dbReference type="ARBA" id="ARBA00023004"/>
    </source>
</evidence>
<evidence type="ECO:0000256" key="1">
    <source>
        <dbReference type="ARBA" id="ARBA00001966"/>
    </source>
</evidence>
<dbReference type="GO" id="GO:0031419">
    <property type="term" value="F:cobalamin binding"/>
    <property type="evidence" value="ECO:0007669"/>
    <property type="project" value="InterPro"/>
</dbReference>
<evidence type="ECO:0000256" key="3">
    <source>
        <dbReference type="ARBA" id="ARBA00022723"/>
    </source>
</evidence>
<dbReference type="GO" id="GO:0005829">
    <property type="term" value="C:cytosol"/>
    <property type="evidence" value="ECO:0007669"/>
    <property type="project" value="TreeGrafter"/>
</dbReference>
<dbReference type="InterPro" id="IPR036724">
    <property type="entry name" value="Cobalamin-bd_sf"/>
</dbReference>
<evidence type="ECO:0000256" key="5">
    <source>
        <dbReference type="ARBA" id="ARBA00023014"/>
    </source>
</evidence>
<dbReference type="SUPFAM" id="SSF52242">
    <property type="entry name" value="Cobalamin (vitamin B12)-binding domain"/>
    <property type="match status" value="1"/>
</dbReference>
<keyword evidence="2" id="KW-0949">S-adenosyl-L-methionine</keyword>
<gene>
    <name evidence="8" type="ORF">SCABRO_01355</name>
</gene>
<dbReference type="InterPro" id="IPR006638">
    <property type="entry name" value="Elp3/MiaA/NifB-like_rSAM"/>
</dbReference>
<name>A0A0B0ELU8_9BACT</name>
<protein>
    <submittedName>
        <fullName evidence="8">Oxidoreductase</fullName>
    </submittedName>
</protein>
<dbReference type="Gene3D" id="3.40.50.280">
    <property type="entry name" value="Cobalamin-binding domain"/>
    <property type="match status" value="1"/>
</dbReference>
<keyword evidence="5" id="KW-0411">Iron-sulfur</keyword>
<comment type="caution">
    <text evidence="8">The sequence shown here is derived from an EMBL/GenBank/DDBJ whole genome shotgun (WGS) entry which is preliminary data.</text>
</comment>
<dbReference type="GO" id="GO:0003824">
    <property type="term" value="F:catalytic activity"/>
    <property type="evidence" value="ECO:0007669"/>
    <property type="project" value="InterPro"/>
</dbReference>
<keyword evidence="3" id="KW-0479">Metal-binding</keyword>
<evidence type="ECO:0000259" key="7">
    <source>
        <dbReference type="PROSITE" id="PS51918"/>
    </source>
</evidence>
<dbReference type="SMART" id="SM00729">
    <property type="entry name" value="Elp3"/>
    <property type="match status" value="1"/>
</dbReference>
<dbReference type="GO" id="GO:0046872">
    <property type="term" value="F:metal ion binding"/>
    <property type="evidence" value="ECO:0007669"/>
    <property type="project" value="UniProtKB-KW"/>
</dbReference>
<dbReference type="Pfam" id="PF02310">
    <property type="entry name" value="B12-binding"/>
    <property type="match status" value="1"/>
</dbReference>
<proteinExistence type="predicted"/>
<dbReference type="SUPFAM" id="SSF102114">
    <property type="entry name" value="Radical SAM enzymes"/>
    <property type="match status" value="1"/>
</dbReference>
<dbReference type="Gene3D" id="3.80.30.20">
    <property type="entry name" value="tm_1862 like domain"/>
    <property type="match status" value="1"/>
</dbReference>
<dbReference type="InterPro" id="IPR058240">
    <property type="entry name" value="rSAM_sf"/>
</dbReference>
<dbReference type="eggNOG" id="COG1032">
    <property type="taxonomic scope" value="Bacteria"/>
</dbReference>
<dbReference type="InterPro" id="IPR007197">
    <property type="entry name" value="rSAM"/>
</dbReference>
<sequence length="487" mass="55846">MKKVLLINPPELMWKGLFSPPLGLLYLAGTLKDKGIDVQLIDGCIEGWPMVCEKIKTYSPDIVGIYCLTSIRKKALKVARIVKGINKNVTVVLGGVHPTIMYQQLLEHYDEVDIAVRGEGEIALLEIAQDVDLDKIDGIVYRDGTRIIKNSDRHYVEDLDDLPFPAWDMIADTFDKYPVSLPKGLSNYNGIDFSHIPMAPVIYSRGCKGHCDFCSSWWIWKKPRFRSAKNMVDELEWLYESFKIHHFCFFDDNLTMDKQATLDLCDEIVNRHLHIAFSINTRTDCVDLEILEKLKRAGCYQIDYGIETASPKLLSRMKKEVDIQTSETAISLTKRVGVRAGILLIVGNVGETEETVDDTIEFIQRIDTDLIGAVGGLWIFPGTGIYRHAKKLGMIDDSFWLGDEPFMVYTQEHSLRKLKFFTHAIKKRKKLSEMTLRYRINYVFHTYIGGVEEKVLGVLKKHFILNRMLESSYPAIRRNVSRIIHME</sequence>
<reference evidence="8 9" key="1">
    <citation type="submission" date="2014-10" db="EMBL/GenBank/DDBJ databases">
        <title>Draft genome of anammox bacterium scalindua brodae, obtained using differential coverage binning of sequence data from two enrichment reactors.</title>
        <authorList>
            <person name="Speth D.R."/>
            <person name="Russ L."/>
            <person name="Kartal B."/>
            <person name="Op den Camp H.J."/>
            <person name="Dutilh B.E."/>
            <person name="Jetten M.S."/>
        </authorList>
    </citation>
    <scope>NUCLEOTIDE SEQUENCE [LARGE SCALE GENOMIC DNA]</scope>
    <source>
        <strain evidence="8">RU1</strain>
    </source>
</reference>
<feature type="domain" description="B12-binding" evidence="6">
    <location>
        <begin position="2"/>
        <end position="138"/>
    </location>
</feature>
<dbReference type="PROSITE" id="PS51918">
    <property type="entry name" value="RADICAL_SAM"/>
    <property type="match status" value="1"/>
</dbReference>
<evidence type="ECO:0000256" key="2">
    <source>
        <dbReference type="ARBA" id="ARBA00022691"/>
    </source>
</evidence>
<keyword evidence="4" id="KW-0408">Iron</keyword>
<dbReference type="CDD" id="cd01335">
    <property type="entry name" value="Radical_SAM"/>
    <property type="match status" value="1"/>
</dbReference>
<dbReference type="InterPro" id="IPR023404">
    <property type="entry name" value="rSAM_horseshoe"/>
</dbReference>
<dbReference type="EMBL" id="JRYO01000085">
    <property type="protein sequence ID" value="KHE92966.1"/>
    <property type="molecule type" value="Genomic_DNA"/>
</dbReference>
<dbReference type="PROSITE" id="PS51332">
    <property type="entry name" value="B12_BINDING"/>
    <property type="match status" value="1"/>
</dbReference>
<dbReference type="InterPro" id="IPR006158">
    <property type="entry name" value="Cobalamin-bd"/>
</dbReference>
<dbReference type="AlphaFoldDB" id="A0A0B0ELU8"/>
<dbReference type="Proteomes" id="UP000030652">
    <property type="component" value="Unassembled WGS sequence"/>
</dbReference>
<evidence type="ECO:0000259" key="6">
    <source>
        <dbReference type="PROSITE" id="PS51332"/>
    </source>
</evidence>
<dbReference type="InterPro" id="IPR051198">
    <property type="entry name" value="BchE-like"/>
</dbReference>
<evidence type="ECO:0000313" key="9">
    <source>
        <dbReference type="Proteomes" id="UP000030652"/>
    </source>
</evidence>
<dbReference type="SFLD" id="SFLDS00029">
    <property type="entry name" value="Radical_SAM"/>
    <property type="match status" value="1"/>
</dbReference>
<evidence type="ECO:0000313" key="8">
    <source>
        <dbReference type="EMBL" id="KHE92966.1"/>
    </source>
</evidence>
<dbReference type="SFLD" id="SFLDG01082">
    <property type="entry name" value="B12-binding_domain_containing"/>
    <property type="match status" value="1"/>
</dbReference>